<evidence type="ECO:0000313" key="3">
    <source>
        <dbReference type="Proteomes" id="UP000001307"/>
    </source>
</evidence>
<organism evidence="2">
    <name type="scientific">Oikopleura dioica</name>
    <name type="common">Tunicate</name>
    <dbReference type="NCBI Taxonomy" id="34765"/>
    <lineage>
        <taxon>Eukaryota</taxon>
        <taxon>Metazoa</taxon>
        <taxon>Chordata</taxon>
        <taxon>Tunicata</taxon>
        <taxon>Appendicularia</taxon>
        <taxon>Copelata</taxon>
        <taxon>Oikopleuridae</taxon>
        <taxon>Oikopleura</taxon>
    </lineage>
</organism>
<name>E4WQX7_OIKDI</name>
<keyword evidence="3" id="KW-1185">Reference proteome</keyword>
<evidence type="ECO:0000256" key="1">
    <source>
        <dbReference type="SAM" id="MobiDB-lite"/>
    </source>
</evidence>
<gene>
    <name evidence="2" type="ORF">GSOID_T00000976001</name>
</gene>
<dbReference type="Proteomes" id="UP000001307">
    <property type="component" value="Unassembled WGS sequence"/>
</dbReference>
<sequence>MTTPPVEHMPVIISEPSITTEQKFHHAANSPSRMPRISPTATPSPTAVANQSASATPSSVSEGQDGMIAKLLEHFQQQQQHQQVQQQGQPWTNAYTNQQLAITIQMQASLTNIQTIEKKLEKRAESFAELLGQFSKVFALSRAKTLSFLAIVPKFWVAAKIP</sequence>
<feature type="compositionally biased region" description="Polar residues" evidence="1">
    <location>
        <begin position="39"/>
        <end position="62"/>
    </location>
</feature>
<proteinExistence type="predicted"/>
<dbReference type="AlphaFoldDB" id="E4WQX7"/>
<protein>
    <submittedName>
        <fullName evidence="2">Uncharacterized protein</fullName>
    </submittedName>
</protein>
<feature type="region of interest" description="Disordered" evidence="1">
    <location>
        <begin position="1"/>
        <end position="63"/>
    </location>
</feature>
<accession>E4WQX7</accession>
<evidence type="ECO:0000313" key="2">
    <source>
        <dbReference type="EMBL" id="CBY20966.1"/>
    </source>
</evidence>
<dbReference type="InParanoid" id="E4WQX7"/>
<reference evidence="2" key="1">
    <citation type="journal article" date="2010" name="Science">
        <title>Plasticity of animal genome architecture unmasked by rapid evolution of a pelagic tunicate.</title>
        <authorList>
            <person name="Denoeud F."/>
            <person name="Henriet S."/>
            <person name="Mungpakdee S."/>
            <person name="Aury J.M."/>
            <person name="Da Silva C."/>
            <person name="Brinkmann H."/>
            <person name="Mikhaleva J."/>
            <person name="Olsen L.C."/>
            <person name="Jubin C."/>
            <person name="Canestro C."/>
            <person name="Bouquet J.M."/>
            <person name="Danks G."/>
            <person name="Poulain J."/>
            <person name="Campsteijn C."/>
            <person name="Adamski M."/>
            <person name="Cross I."/>
            <person name="Yadetie F."/>
            <person name="Muffato M."/>
            <person name="Louis A."/>
            <person name="Butcher S."/>
            <person name="Tsagkogeorga G."/>
            <person name="Konrad A."/>
            <person name="Singh S."/>
            <person name="Jensen M.F."/>
            <person name="Cong E.H."/>
            <person name="Eikeseth-Otteraa H."/>
            <person name="Noel B."/>
            <person name="Anthouard V."/>
            <person name="Porcel B.M."/>
            <person name="Kachouri-Lafond R."/>
            <person name="Nishino A."/>
            <person name="Ugolini M."/>
            <person name="Chourrout P."/>
            <person name="Nishida H."/>
            <person name="Aasland R."/>
            <person name="Huzurbazar S."/>
            <person name="Westhof E."/>
            <person name="Delsuc F."/>
            <person name="Lehrach H."/>
            <person name="Reinhardt R."/>
            <person name="Weissenbach J."/>
            <person name="Roy S.W."/>
            <person name="Artiguenave F."/>
            <person name="Postlethwait J.H."/>
            <person name="Manak J.R."/>
            <person name="Thompson E.M."/>
            <person name="Jaillon O."/>
            <person name="Du Pasquier L."/>
            <person name="Boudinot P."/>
            <person name="Liberles D.A."/>
            <person name="Volff J.N."/>
            <person name="Philippe H."/>
            <person name="Lenhard B."/>
            <person name="Roest Crollius H."/>
            <person name="Wincker P."/>
            <person name="Chourrout D."/>
        </authorList>
    </citation>
    <scope>NUCLEOTIDE SEQUENCE [LARGE SCALE GENOMIC DNA]</scope>
</reference>
<dbReference type="EMBL" id="FN653015">
    <property type="protein sequence ID" value="CBY20966.1"/>
    <property type="molecule type" value="Genomic_DNA"/>
</dbReference>